<evidence type="ECO:0000313" key="1">
    <source>
        <dbReference type="EMBL" id="EOL42858.1"/>
    </source>
</evidence>
<dbReference type="eggNOG" id="ENOG50344FY">
    <property type="taxonomic scope" value="Bacteria"/>
</dbReference>
<name>R3TP77_9ENTE</name>
<accession>R3TP77</accession>
<dbReference type="Proteomes" id="UP000013840">
    <property type="component" value="Unassembled WGS sequence"/>
</dbReference>
<comment type="caution">
    <text evidence="1">The sequence shown here is derived from an EMBL/GenBank/DDBJ whole genome shotgun (WGS) entry which is preliminary data.</text>
</comment>
<gene>
    <name evidence="1" type="ORF">UC7_03266</name>
</gene>
<keyword evidence="2" id="KW-1185">Reference proteome</keyword>
<dbReference type="PATRIC" id="fig|1158612.3.peg.3241"/>
<dbReference type="AlphaFoldDB" id="R3TP77"/>
<reference evidence="1 2" key="1">
    <citation type="submission" date="2013-02" db="EMBL/GenBank/DDBJ databases">
        <title>The Genome Sequence of Enterococcus caccae BAA-1240.</title>
        <authorList>
            <consortium name="The Broad Institute Genome Sequencing Platform"/>
            <consortium name="The Broad Institute Genome Sequencing Center for Infectious Disease"/>
            <person name="Earl A.M."/>
            <person name="Gilmore M.S."/>
            <person name="Lebreton F."/>
            <person name="Walker B."/>
            <person name="Young S.K."/>
            <person name="Zeng Q."/>
            <person name="Gargeya S."/>
            <person name="Fitzgerald M."/>
            <person name="Haas B."/>
            <person name="Abouelleil A."/>
            <person name="Alvarado L."/>
            <person name="Arachchi H.M."/>
            <person name="Berlin A.M."/>
            <person name="Chapman S.B."/>
            <person name="Dewar J."/>
            <person name="Goldberg J."/>
            <person name="Griggs A."/>
            <person name="Gujja S."/>
            <person name="Hansen M."/>
            <person name="Howarth C."/>
            <person name="Imamovic A."/>
            <person name="Larimer J."/>
            <person name="McCowan C."/>
            <person name="Murphy C."/>
            <person name="Neiman D."/>
            <person name="Pearson M."/>
            <person name="Priest M."/>
            <person name="Roberts A."/>
            <person name="Saif S."/>
            <person name="Shea T."/>
            <person name="Sisk P."/>
            <person name="Sykes S."/>
            <person name="Wortman J."/>
            <person name="Nusbaum C."/>
            <person name="Birren B."/>
        </authorList>
    </citation>
    <scope>NUCLEOTIDE SEQUENCE [LARGE SCALE GENOMIC DNA]</scope>
    <source>
        <strain evidence="1 2">ATCC BAA-1240</strain>
    </source>
</reference>
<evidence type="ECO:0008006" key="3">
    <source>
        <dbReference type="Google" id="ProtNLM"/>
    </source>
</evidence>
<evidence type="ECO:0000313" key="2">
    <source>
        <dbReference type="Proteomes" id="UP000013840"/>
    </source>
</evidence>
<organism evidence="1 2">
    <name type="scientific">Enterococcus caccae ATCC BAA-1240</name>
    <dbReference type="NCBI Taxonomy" id="1158612"/>
    <lineage>
        <taxon>Bacteria</taxon>
        <taxon>Bacillati</taxon>
        <taxon>Bacillota</taxon>
        <taxon>Bacilli</taxon>
        <taxon>Lactobacillales</taxon>
        <taxon>Enterococcaceae</taxon>
        <taxon>Enterococcus</taxon>
    </lineage>
</organism>
<dbReference type="Pfam" id="PF16067">
    <property type="entry name" value="DUF4809"/>
    <property type="match status" value="1"/>
</dbReference>
<protein>
    <recommendedName>
        <fullName evidence="3">DUF4809 domain-containing protein</fullName>
    </recommendedName>
</protein>
<dbReference type="EMBL" id="AJAU01000024">
    <property type="protein sequence ID" value="EOL42858.1"/>
    <property type="molecule type" value="Genomic_DNA"/>
</dbReference>
<sequence>MMKKALITKTVNLLDGGCNVCGIIEDENYVLTIGEQTIPLEELTVNALITGIVLKNGYKRKYVSDVIDDYTLYIKEEYQVILKEEYNFLTYSNDTEKIETQDQIVDEKKLAEKVNELLVTLFKVEELVFCF</sequence>
<dbReference type="RefSeq" id="WP_010773337.1">
    <property type="nucleotide sequence ID" value="NZ_KB946335.1"/>
</dbReference>
<proteinExistence type="predicted"/>
<dbReference type="InterPro" id="IPR032080">
    <property type="entry name" value="DUF4809"/>
</dbReference>